<protein>
    <submittedName>
        <fullName evidence="1">Uncharacterized protein</fullName>
    </submittedName>
</protein>
<dbReference type="AlphaFoldDB" id="A0A1B3BE74"/>
<dbReference type="KEGG" id="ksd:KS2013_2331"/>
<dbReference type="RefSeq" id="WP_068994195.1">
    <property type="nucleotide sequence ID" value="NZ_CP012418.1"/>
</dbReference>
<gene>
    <name evidence="1" type="ORF">KS2013_2331</name>
</gene>
<dbReference type="STRING" id="1144748.KS2013_2331"/>
<organism evidence="1 2">
    <name type="scientific">Kangiella sediminilitoris</name>
    <dbReference type="NCBI Taxonomy" id="1144748"/>
    <lineage>
        <taxon>Bacteria</taxon>
        <taxon>Pseudomonadati</taxon>
        <taxon>Pseudomonadota</taxon>
        <taxon>Gammaproteobacteria</taxon>
        <taxon>Kangiellales</taxon>
        <taxon>Kangiellaceae</taxon>
        <taxon>Kangiella</taxon>
    </lineage>
</organism>
<dbReference type="OrthoDB" id="6189658at2"/>
<name>A0A1B3BE74_9GAMM</name>
<sequence>MKFFTRLLIIVLVLAGLAYGYIWYKNKQLIDDIFTTLKMQAPATYDNTYVSLDGKSVTTGIEINIPGTRQKATIEEIRFGTDSLLQSFKLVRSIESGQYLESSQNFSAEIKQLQLPLTTSMESNDDSANQSSLFSEILLAGCDGKRSIEVSDLLDMGYQQVTLDFSTAMTFDKHINQANLNVYMNAGTYGSINIDFLFDQLNPNAPIPNPKLKSIKAEVLSSGFTKQLTQHCAKLENLELAQYYPRHMDYLRHVLYDKNLHFSDEFYATYNDYIKNPRSVRFESFPSESIYSMELVNMSAQRMVSVLNLRLFMNDKRVQPLFGNPPLPSELPELDQVVEIEDDNLTQVQGLTLQDTDPETLASYVGYDARFDYRGKPFKGKITSVSGSTVRVNTVISSGNYLEMPFRVNEINNLKVRREVKPVSLDREEVEPEDQSPDN</sequence>
<proteinExistence type="predicted"/>
<evidence type="ECO:0000313" key="2">
    <source>
        <dbReference type="Proteomes" id="UP000094147"/>
    </source>
</evidence>
<keyword evidence="2" id="KW-1185">Reference proteome</keyword>
<accession>A0A1B3BE74</accession>
<reference evidence="2" key="1">
    <citation type="submission" date="2015-08" db="EMBL/GenBank/DDBJ databases">
        <authorList>
            <person name="Kim K.M."/>
        </authorList>
    </citation>
    <scope>NUCLEOTIDE SEQUENCE [LARGE SCALE GENOMIC DNA]</scope>
    <source>
        <strain evidence="2">KCTC 23892</strain>
    </source>
</reference>
<evidence type="ECO:0000313" key="1">
    <source>
        <dbReference type="EMBL" id="AOE51035.1"/>
    </source>
</evidence>
<dbReference type="Proteomes" id="UP000094147">
    <property type="component" value="Chromosome"/>
</dbReference>
<dbReference type="EMBL" id="CP012418">
    <property type="protein sequence ID" value="AOE51035.1"/>
    <property type="molecule type" value="Genomic_DNA"/>
</dbReference>